<name>A0AA91GCS3_9ENTE</name>
<dbReference type="Pfam" id="PF01370">
    <property type="entry name" value="Epimerase"/>
    <property type="match status" value="1"/>
</dbReference>
<dbReference type="PANTHER" id="PTHR43000">
    <property type="entry name" value="DTDP-D-GLUCOSE 4,6-DEHYDRATASE-RELATED"/>
    <property type="match status" value="1"/>
</dbReference>
<dbReference type="InterPro" id="IPR001509">
    <property type="entry name" value="Epimerase_deHydtase"/>
</dbReference>
<evidence type="ECO:0000313" key="4">
    <source>
        <dbReference type="Proteomes" id="UP000183039"/>
    </source>
</evidence>
<evidence type="ECO:0000259" key="2">
    <source>
        <dbReference type="Pfam" id="PF01370"/>
    </source>
</evidence>
<gene>
    <name evidence="3" type="ORF">RV15_GL001669</name>
</gene>
<dbReference type="AlphaFoldDB" id="A0AA91GCS3"/>
<dbReference type="InterPro" id="IPR036291">
    <property type="entry name" value="NAD(P)-bd_dom_sf"/>
</dbReference>
<dbReference type="Gene3D" id="3.40.50.720">
    <property type="entry name" value="NAD(P)-binding Rossmann-like Domain"/>
    <property type="match status" value="1"/>
</dbReference>
<reference evidence="3 4" key="1">
    <citation type="submission" date="2014-12" db="EMBL/GenBank/DDBJ databases">
        <title>Draft genome sequences of 29 type strains of Enterococci.</title>
        <authorList>
            <person name="Zhong Z."/>
            <person name="Sun Z."/>
            <person name="Liu W."/>
            <person name="Zhang W."/>
            <person name="Zhang H."/>
        </authorList>
    </citation>
    <scope>NUCLEOTIDE SEQUENCE [LARGE SCALE GENOMIC DNA]</scope>
    <source>
        <strain evidence="3 4">DSM 22801</strain>
    </source>
</reference>
<dbReference type="SUPFAM" id="SSF51735">
    <property type="entry name" value="NAD(P)-binding Rossmann-fold domains"/>
    <property type="match status" value="1"/>
</dbReference>
<proteinExistence type="inferred from homology"/>
<organism evidence="3 4">
    <name type="scientific">Enterococcus silesiacus</name>
    <dbReference type="NCBI Taxonomy" id="332949"/>
    <lineage>
        <taxon>Bacteria</taxon>
        <taxon>Bacillati</taxon>
        <taxon>Bacillota</taxon>
        <taxon>Bacilli</taxon>
        <taxon>Lactobacillales</taxon>
        <taxon>Enterococcaceae</taxon>
        <taxon>Enterococcus</taxon>
    </lineage>
</organism>
<evidence type="ECO:0000313" key="3">
    <source>
        <dbReference type="EMBL" id="OJG89362.1"/>
    </source>
</evidence>
<feature type="domain" description="NAD-dependent epimerase/dehydratase" evidence="2">
    <location>
        <begin position="10"/>
        <end position="253"/>
    </location>
</feature>
<comment type="similarity">
    <text evidence="1">Belongs to the NAD(P)-dependent epimerase/dehydratase family.</text>
</comment>
<accession>A0AA91GCS3</accession>
<dbReference type="Proteomes" id="UP000183039">
    <property type="component" value="Unassembled WGS sequence"/>
</dbReference>
<dbReference type="EMBL" id="JXLC01000023">
    <property type="protein sequence ID" value="OJG89362.1"/>
    <property type="molecule type" value="Genomic_DNA"/>
</dbReference>
<sequence length="330" mass="36753">MNGSGSMSKILITGGAGFIGSTLANYYSENHNVIVVDDLSMGNKQNLTSSKNIEFVKGSVTNKQLMQNILIDNQFDYIFHLAAVASVADSVERPLATHEVNFDSVLQLLELIKKYQKELKRLVFSSSAAVYGDEPTLPKQEESIIRPLTPYAIDKFAAEKYVVDYYHLYDVPTSAVRFFNVYGPKQNPESPYSGVISIMMDRYKKLLNNEQSMFTLFGDGTQSRDFVFIEDVVQALNLIANSQDTLGEVYNIGTGEAIGLNELVSTIDSFLEVKLPIQYEDERSGDIKHSLADIAKVKAVGYQPKYDIKSGLEKYVSYELSNFGKKGSDS</sequence>
<evidence type="ECO:0000256" key="1">
    <source>
        <dbReference type="ARBA" id="ARBA00007637"/>
    </source>
</evidence>
<protein>
    <submittedName>
        <fullName evidence="3">NAD-dependent epimerase/dehydratase</fullName>
    </submittedName>
</protein>
<comment type="caution">
    <text evidence="3">The sequence shown here is derived from an EMBL/GenBank/DDBJ whole genome shotgun (WGS) entry which is preliminary data.</text>
</comment>